<dbReference type="RefSeq" id="WP_396676837.1">
    <property type="nucleotide sequence ID" value="NZ_JBIRPU010000002.1"/>
</dbReference>
<dbReference type="PANTHER" id="PTHR43841:SF1">
    <property type="entry name" value="3-HYDROXYACYL-THIOESTER DEHYDRATASE X"/>
    <property type="match status" value="1"/>
</dbReference>
<dbReference type="SUPFAM" id="SSF54637">
    <property type="entry name" value="Thioesterase/thiol ester dehydrase-isomerase"/>
    <property type="match status" value="2"/>
</dbReference>
<dbReference type="InterPro" id="IPR002539">
    <property type="entry name" value="MaoC-like_dom"/>
</dbReference>
<feature type="compositionally biased region" description="Basic and acidic residues" evidence="2">
    <location>
        <begin position="170"/>
        <end position="183"/>
    </location>
</feature>
<dbReference type="InterPro" id="IPR029069">
    <property type="entry name" value="HotDog_dom_sf"/>
</dbReference>
<dbReference type="EMBL" id="JBIRPU010000002">
    <property type="protein sequence ID" value="MFI0791840.1"/>
    <property type="molecule type" value="Genomic_DNA"/>
</dbReference>
<keyword evidence="5" id="KW-1185">Reference proteome</keyword>
<dbReference type="InterPro" id="IPR003965">
    <property type="entry name" value="Fatty_acid_synthase"/>
</dbReference>
<dbReference type="Pfam" id="PF01575">
    <property type="entry name" value="MaoC_dehydratas"/>
    <property type="match status" value="1"/>
</dbReference>
<proteinExistence type="inferred from homology"/>
<evidence type="ECO:0000256" key="2">
    <source>
        <dbReference type="SAM" id="MobiDB-lite"/>
    </source>
</evidence>
<protein>
    <submittedName>
        <fullName evidence="4">MaoC/PaaZ C-terminal domain-containing protein</fullName>
    </submittedName>
</protein>
<accession>A0ABW7SDT4</accession>
<sequence>MSGYSHPNDPGGRAAVELPRLPQAGPLYRRALLGALPGAGRRRGDVLPGVELTVAGVTVDRAHLADYDRVCGFRLTDRMPATYPHVMGFPLALRLMTAPEFPMPLVGLVHVANRITVHRPVGAGETLDFRAYAEDLRPHDRGRQVDVVLVGSVGGEEVWRGVSTYLGRERAAGGGERRDRSERPSAPAATAHWRVTPRVGTDYARVSGDHNPIHTSRLGARLFGFPRPIAHGMWSKARCLAALESRLPDAYTVDVAFKLPVPLPSTVALSATADGAAWAFALHDARTGRPHLAGAAR</sequence>
<feature type="domain" description="MaoC-like" evidence="3">
    <location>
        <begin position="194"/>
        <end position="276"/>
    </location>
</feature>
<gene>
    <name evidence="4" type="ORF">ACH4OY_03930</name>
</gene>
<organism evidence="4 5">
    <name type="scientific">Micromonospora rubida</name>
    <dbReference type="NCBI Taxonomy" id="2697657"/>
    <lineage>
        <taxon>Bacteria</taxon>
        <taxon>Bacillati</taxon>
        <taxon>Actinomycetota</taxon>
        <taxon>Actinomycetes</taxon>
        <taxon>Micromonosporales</taxon>
        <taxon>Micromonosporaceae</taxon>
        <taxon>Micromonospora</taxon>
    </lineage>
</organism>
<dbReference type="Proteomes" id="UP001611075">
    <property type="component" value="Unassembled WGS sequence"/>
</dbReference>
<evidence type="ECO:0000313" key="5">
    <source>
        <dbReference type="Proteomes" id="UP001611075"/>
    </source>
</evidence>
<reference evidence="4 5" key="1">
    <citation type="submission" date="2024-10" db="EMBL/GenBank/DDBJ databases">
        <title>The Natural Products Discovery Center: Release of the First 8490 Sequenced Strains for Exploring Actinobacteria Biosynthetic Diversity.</title>
        <authorList>
            <person name="Kalkreuter E."/>
            <person name="Kautsar S.A."/>
            <person name="Yang D."/>
            <person name="Bader C.D."/>
            <person name="Teijaro C.N."/>
            <person name="Fluegel L."/>
            <person name="Davis C.M."/>
            <person name="Simpson J.R."/>
            <person name="Lauterbach L."/>
            <person name="Steele A.D."/>
            <person name="Gui C."/>
            <person name="Meng S."/>
            <person name="Li G."/>
            <person name="Viehrig K."/>
            <person name="Ye F."/>
            <person name="Su P."/>
            <person name="Kiefer A.F."/>
            <person name="Nichols A."/>
            <person name="Cepeda A.J."/>
            <person name="Yan W."/>
            <person name="Fan B."/>
            <person name="Jiang Y."/>
            <person name="Adhikari A."/>
            <person name="Zheng C.-J."/>
            <person name="Schuster L."/>
            <person name="Cowan T.M."/>
            <person name="Smanski M.J."/>
            <person name="Chevrette M.G."/>
            <person name="De Carvalho L.P.S."/>
            <person name="Shen B."/>
        </authorList>
    </citation>
    <scope>NUCLEOTIDE SEQUENCE [LARGE SCALE GENOMIC DNA]</scope>
    <source>
        <strain evidence="4 5">NPDC021253</strain>
    </source>
</reference>
<dbReference type="PRINTS" id="PR01483">
    <property type="entry name" value="FASYNTHASE"/>
</dbReference>
<evidence type="ECO:0000313" key="4">
    <source>
        <dbReference type="EMBL" id="MFI0791840.1"/>
    </source>
</evidence>
<comment type="caution">
    <text evidence="4">The sequence shown here is derived from an EMBL/GenBank/DDBJ whole genome shotgun (WGS) entry which is preliminary data.</text>
</comment>
<evidence type="ECO:0000259" key="3">
    <source>
        <dbReference type="Pfam" id="PF01575"/>
    </source>
</evidence>
<name>A0ABW7SDT4_9ACTN</name>
<comment type="similarity">
    <text evidence="1">Belongs to the enoyl-CoA hydratase/isomerase family.</text>
</comment>
<dbReference type="PANTHER" id="PTHR43841">
    <property type="entry name" value="3-HYDROXYACYL-THIOESTER DEHYDRATASE HTDX-RELATED"/>
    <property type="match status" value="1"/>
</dbReference>
<evidence type="ECO:0000256" key="1">
    <source>
        <dbReference type="ARBA" id="ARBA00005254"/>
    </source>
</evidence>
<dbReference type="Gene3D" id="3.10.129.10">
    <property type="entry name" value="Hotdog Thioesterase"/>
    <property type="match status" value="1"/>
</dbReference>
<feature type="region of interest" description="Disordered" evidence="2">
    <location>
        <begin position="170"/>
        <end position="192"/>
    </location>
</feature>